<accession>A0A7K6GFR0</accession>
<comment type="caution">
    <text evidence="2">The sequence shown here is derived from an EMBL/GenBank/DDBJ whole genome shotgun (WGS) entry which is preliminary data.</text>
</comment>
<proteinExistence type="predicted"/>
<feature type="non-terminal residue" evidence="2">
    <location>
        <position position="82"/>
    </location>
</feature>
<feature type="non-terminal residue" evidence="2">
    <location>
        <position position="1"/>
    </location>
</feature>
<protein>
    <submittedName>
        <fullName evidence="2">SYCE3 protein</fullName>
    </submittedName>
</protein>
<name>A0A7K6GFR0_9PASS</name>
<organism evidence="2 3">
    <name type="scientific">Malurus elegans</name>
    <name type="common">Red-winged fairywren</name>
    <dbReference type="NCBI Taxonomy" id="720584"/>
    <lineage>
        <taxon>Eukaryota</taxon>
        <taxon>Metazoa</taxon>
        <taxon>Chordata</taxon>
        <taxon>Craniata</taxon>
        <taxon>Vertebrata</taxon>
        <taxon>Euteleostomi</taxon>
        <taxon>Archelosauria</taxon>
        <taxon>Archosauria</taxon>
        <taxon>Dinosauria</taxon>
        <taxon>Saurischia</taxon>
        <taxon>Theropoda</taxon>
        <taxon>Coelurosauria</taxon>
        <taxon>Aves</taxon>
        <taxon>Neognathae</taxon>
        <taxon>Neoaves</taxon>
        <taxon>Telluraves</taxon>
        <taxon>Australaves</taxon>
        <taxon>Passeriformes</taxon>
        <taxon>Meliphagoidea</taxon>
        <taxon>Maluridae</taxon>
        <taxon>Malurus</taxon>
    </lineage>
</organism>
<reference evidence="2 3" key="1">
    <citation type="submission" date="2019-09" db="EMBL/GenBank/DDBJ databases">
        <title>Bird 10,000 Genomes (B10K) Project - Family phase.</title>
        <authorList>
            <person name="Zhang G."/>
        </authorList>
    </citation>
    <scope>NUCLEOTIDE SEQUENCE [LARGE SCALE GENOMIC DNA]</scope>
    <source>
        <strain evidence="2">B10K-DU-029-44</strain>
        <tissue evidence="2">Heart</tissue>
    </source>
</reference>
<dbReference type="Pfam" id="PF15191">
    <property type="entry name" value="Synaptonemal_3"/>
    <property type="match status" value="1"/>
</dbReference>
<dbReference type="EMBL" id="VZRP01006160">
    <property type="protein sequence ID" value="NWV62112.1"/>
    <property type="molecule type" value="Genomic_DNA"/>
</dbReference>
<evidence type="ECO:0000256" key="1">
    <source>
        <dbReference type="SAM" id="Coils"/>
    </source>
</evidence>
<dbReference type="PANTHER" id="PTHR36686:SF1">
    <property type="entry name" value="SYNAPTONEMAL COMPLEX CENTRAL ELEMENT PROTEIN 3"/>
    <property type="match status" value="1"/>
</dbReference>
<dbReference type="GO" id="GO:0007131">
    <property type="term" value="P:reciprocal meiotic recombination"/>
    <property type="evidence" value="ECO:0007669"/>
    <property type="project" value="InterPro"/>
</dbReference>
<sequence>MAESESQERNYDNMERMMEDSRDMEELLDQMEKNTVQATWMTYNLVAIRTNPDLTNAMMHLEDAFLRCKEQVEKKWQETLME</sequence>
<dbReference type="AlphaFoldDB" id="A0A7K6GFR0"/>
<evidence type="ECO:0000313" key="3">
    <source>
        <dbReference type="Proteomes" id="UP000564407"/>
    </source>
</evidence>
<dbReference type="InterPro" id="IPR028145">
    <property type="entry name" value="Synaptonemal_3"/>
</dbReference>
<keyword evidence="1" id="KW-0175">Coiled coil</keyword>
<dbReference type="Proteomes" id="UP000564407">
    <property type="component" value="Unassembled WGS sequence"/>
</dbReference>
<evidence type="ECO:0000313" key="2">
    <source>
        <dbReference type="EMBL" id="NWV62112.1"/>
    </source>
</evidence>
<dbReference type="GO" id="GO:0007283">
    <property type="term" value="P:spermatogenesis"/>
    <property type="evidence" value="ECO:0007669"/>
    <property type="project" value="InterPro"/>
</dbReference>
<dbReference type="GO" id="GO:0007130">
    <property type="term" value="P:synaptonemal complex assembly"/>
    <property type="evidence" value="ECO:0007669"/>
    <property type="project" value="InterPro"/>
</dbReference>
<dbReference type="PANTHER" id="PTHR36686">
    <property type="entry name" value="SYNAPTONEMAL COMPLEX CENTRAL ELEMENT PROTEIN 3"/>
    <property type="match status" value="1"/>
</dbReference>
<gene>
    <name evidence="2" type="primary">Syce3</name>
    <name evidence="2" type="ORF">MALELE_R01738</name>
</gene>
<keyword evidence="3" id="KW-1185">Reference proteome</keyword>
<dbReference type="GO" id="GO:0000801">
    <property type="term" value="C:central element"/>
    <property type="evidence" value="ECO:0007669"/>
    <property type="project" value="TreeGrafter"/>
</dbReference>
<feature type="coiled-coil region" evidence="1">
    <location>
        <begin position="4"/>
        <end position="34"/>
    </location>
</feature>